<organism evidence="2 3">
    <name type="scientific">Ajellomyces capsulatus</name>
    <name type="common">Darling's disease fungus</name>
    <name type="synonym">Histoplasma capsulatum</name>
    <dbReference type="NCBI Taxonomy" id="5037"/>
    <lineage>
        <taxon>Eukaryota</taxon>
        <taxon>Fungi</taxon>
        <taxon>Dikarya</taxon>
        <taxon>Ascomycota</taxon>
        <taxon>Pezizomycotina</taxon>
        <taxon>Eurotiomycetes</taxon>
        <taxon>Eurotiomycetidae</taxon>
        <taxon>Onygenales</taxon>
        <taxon>Ajellomycetaceae</taxon>
        <taxon>Histoplasma</taxon>
    </lineage>
</organism>
<dbReference type="VEuPathDB" id="FungiDB:I7I52_10262"/>
<dbReference type="Proteomes" id="UP000670092">
    <property type="component" value="Unassembled WGS sequence"/>
</dbReference>
<sequence>MPKGKTTTFIAMSYVVWSTVMYIYMSLVEVDSQMQIWLLGLNVGLRRVEDGMNEISLSPKGLLEHLKIFNY</sequence>
<protein>
    <submittedName>
        <fullName evidence="2">Uncharacterized protein</fullName>
    </submittedName>
</protein>
<keyword evidence="1" id="KW-1133">Transmembrane helix</keyword>
<comment type="caution">
    <text evidence="2">The sequence shown here is derived from an EMBL/GenBank/DDBJ whole genome shotgun (WGS) entry which is preliminary data.</text>
</comment>
<dbReference type="EMBL" id="JAEVHI010000002">
    <property type="protein sequence ID" value="KAG5299825.1"/>
    <property type="molecule type" value="Genomic_DNA"/>
</dbReference>
<name>A0A8H8D318_AJECA</name>
<proteinExistence type="predicted"/>
<keyword evidence="1" id="KW-0812">Transmembrane</keyword>
<reference evidence="2 3" key="1">
    <citation type="submission" date="2021-01" db="EMBL/GenBank/DDBJ databases">
        <title>Chromosome-level genome assembly of a human fungal pathogen reveals clustering of transcriptionally co-regulated genes.</title>
        <authorList>
            <person name="Voorhies M."/>
            <person name="Cohen S."/>
            <person name="Shea T.P."/>
            <person name="Petrus S."/>
            <person name="Munoz J.F."/>
            <person name="Poplawski S."/>
            <person name="Goldman W.E."/>
            <person name="Michael T."/>
            <person name="Cuomo C.A."/>
            <person name="Sil A."/>
            <person name="Beyhan S."/>
        </authorList>
    </citation>
    <scope>NUCLEOTIDE SEQUENCE [LARGE SCALE GENOMIC DNA]</scope>
    <source>
        <strain evidence="2 3">G184AR</strain>
    </source>
</reference>
<accession>A0A8H8D318</accession>
<evidence type="ECO:0000256" key="1">
    <source>
        <dbReference type="SAM" id="Phobius"/>
    </source>
</evidence>
<evidence type="ECO:0000313" key="3">
    <source>
        <dbReference type="Proteomes" id="UP000670092"/>
    </source>
</evidence>
<dbReference type="AlphaFoldDB" id="A0A8H8D318"/>
<gene>
    <name evidence="2" type="ORF">I7I52_10262</name>
</gene>
<feature type="transmembrane region" description="Helical" evidence="1">
    <location>
        <begin position="6"/>
        <end position="25"/>
    </location>
</feature>
<evidence type="ECO:0000313" key="2">
    <source>
        <dbReference type="EMBL" id="KAG5299825.1"/>
    </source>
</evidence>
<keyword evidence="1" id="KW-0472">Membrane</keyword>